<accession>A0A9W4UA61</accession>
<reference evidence="2" key="1">
    <citation type="submission" date="2023-01" db="EMBL/GenBank/DDBJ databases">
        <authorList>
            <person name="Van Ghelder C."/>
            <person name="Rancurel C."/>
        </authorList>
    </citation>
    <scope>NUCLEOTIDE SEQUENCE</scope>
    <source>
        <strain evidence="2">CNCM I-4278</strain>
    </source>
</reference>
<evidence type="ECO:0000313" key="3">
    <source>
        <dbReference type="Proteomes" id="UP001152607"/>
    </source>
</evidence>
<gene>
    <name evidence="2" type="ORF">PDIGIT_LOCUS4663</name>
</gene>
<dbReference type="AlphaFoldDB" id="A0A9W4UA61"/>
<dbReference type="EMBL" id="CAOQHR010000003">
    <property type="protein sequence ID" value="CAI6331638.1"/>
    <property type="molecule type" value="Genomic_DNA"/>
</dbReference>
<comment type="caution">
    <text evidence="2">The sequence shown here is derived from an EMBL/GenBank/DDBJ whole genome shotgun (WGS) entry which is preliminary data.</text>
</comment>
<sequence>MLAHTVASVGPYTFQTDSAQTSSWAASRCGSLSPPHTTLSRRGSPFHPASKSICQVTGVPCIMVIS</sequence>
<evidence type="ECO:0000256" key="1">
    <source>
        <dbReference type="SAM" id="MobiDB-lite"/>
    </source>
</evidence>
<proteinExistence type="predicted"/>
<keyword evidence="3" id="KW-1185">Reference proteome</keyword>
<name>A0A9W4UA61_9PLEO</name>
<dbReference type="Proteomes" id="UP001152607">
    <property type="component" value="Unassembled WGS sequence"/>
</dbReference>
<organism evidence="2 3">
    <name type="scientific">Periconia digitata</name>
    <dbReference type="NCBI Taxonomy" id="1303443"/>
    <lineage>
        <taxon>Eukaryota</taxon>
        <taxon>Fungi</taxon>
        <taxon>Dikarya</taxon>
        <taxon>Ascomycota</taxon>
        <taxon>Pezizomycotina</taxon>
        <taxon>Dothideomycetes</taxon>
        <taxon>Pleosporomycetidae</taxon>
        <taxon>Pleosporales</taxon>
        <taxon>Massarineae</taxon>
        <taxon>Periconiaceae</taxon>
        <taxon>Periconia</taxon>
    </lineage>
</organism>
<protein>
    <submittedName>
        <fullName evidence="2">Uncharacterized protein</fullName>
    </submittedName>
</protein>
<feature type="region of interest" description="Disordered" evidence="1">
    <location>
        <begin position="28"/>
        <end position="48"/>
    </location>
</feature>
<evidence type="ECO:0000313" key="2">
    <source>
        <dbReference type="EMBL" id="CAI6331638.1"/>
    </source>
</evidence>